<dbReference type="EMBL" id="JAQOWY010000335">
    <property type="protein sequence ID" value="KAK1843895.1"/>
    <property type="molecule type" value="Genomic_DNA"/>
</dbReference>
<gene>
    <name evidence="10" type="ORF">CCHR01_13490</name>
</gene>
<feature type="transmembrane region" description="Helical" evidence="8">
    <location>
        <begin position="98"/>
        <end position="116"/>
    </location>
</feature>
<dbReference type="PANTHER" id="PTHR32361">
    <property type="entry name" value="FERRIC/CUPRIC REDUCTASE TRANSMEMBRANE COMPONENT"/>
    <property type="match status" value="1"/>
</dbReference>
<dbReference type="InterPro" id="IPR039261">
    <property type="entry name" value="FNR_nucleotide-bd"/>
</dbReference>
<name>A0AAD9ABD5_9PEZI</name>
<dbReference type="AlphaFoldDB" id="A0AAD9ABD5"/>
<dbReference type="InterPro" id="IPR017927">
    <property type="entry name" value="FAD-bd_FR_type"/>
</dbReference>
<dbReference type="PROSITE" id="PS51384">
    <property type="entry name" value="FAD_FR"/>
    <property type="match status" value="1"/>
</dbReference>
<dbReference type="GO" id="GO:0005886">
    <property type="term" value="C:plasma membrane"/>
    <property type="evidence" value="ECO:0007669"/>
    <property type="project" value="TreeGrafter"/>
</dbReference>
<comment type="caution">
    <text evidence="10">The sequence shown here is derived from an EMBL/GenBank/DDBJ whole genome shotgun (WGS) entry which is preliminary data.</text>
</comment>
<dbReference type="Gene3D" id="1.25.40.10">
    <property type="entry name" value="Tetratricopeptide repeat domain"/>
    <property type="match status" value="1"/>
</dbReference>
<evidence type="ECO:0000256" key="2">
    <source>
        <dbReference type="ARBA" id="ARBA00022448"/>
    </source>
</evidence>
<evidence type="ECO:0000313" key="11">
    <source>
        <dbReference type="Proteomes" id="UP001243330"/>
    </source>
</evidence>
<keyword evidence="3 8" id="KW-0812">Transmembrane</keyword>
<dbReference type="GO" id="GO:0006879">
    <property type="term" value="P:intracellular iron ion homeostasis"/>
    <property type="evidence" value="ECO:0007669"/>
    <property type="project" value="TreeGrafter"/>
</dbReference>
<keyword evidence="6 8" id="KW-0472">Membrane</keyword>
<evidence type="ECO:0000256" key="3">
    <source>
        <dbReference type="ARBA" id="ARBA00022692"/>
    </source>
</evidence>
<evidence type="ECO:0000256" key="8">
    <source>
        <dbReference type="SAM" id="Phobius"/>
    </source>
</evidence>
<dbReference type="CDD" id="cd06186">
    <property type="entry name" value="NOX_Duox_like_FAD_NADP"/>
    <property type="match status" value="1"/>
</dbReference>
<dbReference type="InterPro" id="IPR013130">
    <property type="entry name" value="Fe3_Rdtase_TM_dom"/>
</dbReference>
<evidence type="ECO:0000256" key="5">
    <source>
        <dbReference type="ARBA" id="ARBA00023065"/>
    </source>
</evidence>
<keyword evidence="11" id="KW-1185">Reference proteome</keyword>
<dbReference type="GO" id="GO:0015677">
    <property type="term" value="P:copper ion import"/>
    <property type="evidence" value="ECO:0007669"/>
    <property type="project" value="TreeGrafter"/>
</dbReference>
<accession>A0AAD9ABD5</accession>
<protein>
    <submittedName>
        <fullName evidence="10">ABC multidrug transporter</fullName>
    </submittedName>
</protein>
<comment type="subcellular location">
    <subcellularLocation>
        <location evidence="1">Membrane</location>
        <topology evidence="1">Multi-pass membrane protein</topology>
    </subcellularLocation>
</comment>
<feature type="transmembrane region" description="Helical" evidence="8">
    <location>
        <begin position="35"/>
        <end position="54"/>
    </location>
</feature>
<dbReference type="Pfam" id="PF01794">
    <property type="entry name" value="Ferric_reduct"/>
    <property type="match status" value="1"/>
</dbReference>
<dbReference type="Gene3D" id="3.40.50.80">
    <property type="entry name" value="Nucleotide-binding domain of ferredoxin-NADP reductase (FNR) module"/>
    <property type="match status" value="1"/>
</dbReference>
<dbReference type="Pfam" id="PF08022">
    <property type="entry name" value="FAD_binding_8"/>
    <property type="match status" value="1"/>
</dbReference>
<feature type="transmembrane region" description="Helical" evidence="8">
    <location>
        <begin position="74"/>
        <end position="92"/>
    </location>
</feature>
<evidence type="ECO:0000256" key="4">
    <source>
        <dbReference type="ARBA" id="ARBA00022989"/>
    </source>
</evidence>
<dbReference type="GO" id="GO:0006826">
    <property type="term" value="P:iron ion transport"/>
    <property type="evidence" value="ECO:0007669"/>
    <property type="project" value="TreeGrafter"/>
</dbReference>
<dbReference type="InterPro" id="IPR051410">
    <property type="entry name" value="Ferric/Cupric_Reductase"/>
</dbReference>
<dbReference type="SUPFAM" id="SSF52343">
    <property type="entry name" value="Ferredoxin reductase-like, C-terminal NADP-linked domain"/>
    <property type="match status" value="1"/>
</dbReference>
<dbReference type="InterPro" id="IPR011990">
    <property type="entry name" value="TPR-like_helical_dom_sf"/>
</dbReference>
<keyword evidence="4 8" id="KW-1133">Transmembrane helix</keyword>
<proteinExistence type="predicted"/>
<evidence type="ECO:0000259" key="9">
    <source>
        <dbReference type="PROSITE" id="PS51384"/>
    </source>
</evidence>
<organism evidence="10 11">
    <name type="scientific">Colletotrichum chrysophilum</name>
    <dbReference type="NCBI Taxonomy" id="1836956"/>
    <lineage>
        <taxon>Eukaryota</taxon>
        <taxon>Fungi</taxon>
        <taxon>Dikarya</taxon>
        <taxon>Ascomycota</taxon>
        <taxon>Pezizomycotina</taxon>
        <taxon>Sordariomycetes</taxon>
        <taxon>Hypocreomycetidae</taxon>
        <taxon>Glomerellales</taxon>
        <taxon>Glomerellaceae</taxon>
        <taxon>Colletotrichum</taxon>
        <taxon>Colletotrichum gloeosporioides species complex</taxon>
    </lineage>
</organism>
<keyword evidence="5" id="KW-0406">Ion transport</keyword>
<dbReference type="GO" id="GO:0000293">
    <property type="term" value="F:ferric-chelate reductase activity"/>
    <property type="evidence" value="ECO:0007669"/>
    <property type="project" value="TreeGrafter"/>
</dbReference>
<keyword evidence="7" id="KW-0325">Glycoprotein</keyword>
<evidence type="ECO:0000256" key="1">
    <source>
        <dbReference type="ARBA" id="ARBA00004141"/>
    </source>
</evidence>
<evidence type="ECO:0000313" key="10">
    <source>
        <dbReference type="EMBL" id="KAK1843895.1"/>
    </source>
</evidence>
<feature type="domain" description="FAD-binding FR-type" evidence="9">
    <location>
        <begin position="134"/>
        <end position="249"/>
    </location>
</feature>
<dbReference type="SFLD" id="SFLDS00052">
    <property type="entry name" value="Ferric_Reductase_Domain"/>
    <property type="match status" value="1"/>
</dbReference>
<reference evidence="10" key="1">
    <citation type="submission" date="2023-01" db="EMBL/GenBank/DDBJ databases">
        <title>Colletotrichum chrysophilum M932 genome sequence.</title>
        <authorList>
            <person name="Baroncelli R."/>
        </authorList>
    </citation>
    <scope>NUCLEOTIDE SEQUENCE</scope>
    <source>
        <strain evidence="10">M932</strain>
    </source>
</reference>
<dbReference type="PANTHER" id="PTHR32361:SF9">
    <property type="entry name" value="FERRIC REDUCTASE TRANSMEMBRANE COMPONENT 3-RELATED"/>
    <property type="match status" value="1"/>
</dbReference>
<evidence type="ECO:0000256" key="7">
    <source>
        <dbReference type="ARBA" id="ARBA00023180"/>
    </source>
</evidence>
<dbReference type="Proteomes" id="UP001243330">
    <property type="component" value="Unassembled WGS sequence"/>
</dbReference>
<dbReference type="InterPro" id="IPR013112">
    <property type="entry name" value="FAD-bd_8"/>
</dbReference>
<evidence type="ECO:0000256" key="6">
    <source>
        <dbReference type="ARBA" id="ARBA00023136"/>
    </source>
</evidence>
<sequence>MSTMSAINMMLCVFFGLKNTPLSRVAHISHAELNYFHRLAGYVAVLLLALHAIVYTIHFGRQGRLVQILKKEDLEGIGAGVAMLVLLMGIARHRRYELFYISHIVAFGAAVILTGLHRPNWAKKIPVVMSFTAAMWVVDRMIRAARMVLNLINNSATFYSLPDGGTRVILRKPGVKKMLPGTHCFLWIPRIHPYENHPFTVVNNDSAGLELVMKSHQGFTRRVDEFSRSQSNRTAWASVDGPYGSLPDTESYDKLVLVAGGSGAAFTFGLINRMMSRSGSSIDVKLYVTGDSSREGTSTEMPSNARMNEGAVNYGSISHDTEGLLTKTTSNEIEDAFNIKFEKVNIEQEIGVALEGVATEQRVLVATCGPESLMDDDLRRLLAQSKSLSRDVQFHVTPRNQRTSKALAVDSLDLTPVNQVREQFRENIDGFWAVSDNRVPAELRRRLACVVIFLRSKLDAQVLVPPQVAEIFPGQHNYSDIRNSGRKYIQIARKLGGLGAILWLPLDVPPSTYERYLNIDDEEVFSHLLNLSPRYEDYTAFVQHPALPSSYYNLFYDYADVLPATDQLLLLLYAYGGSDVPDALLKGVRSPQRRWNSDGEIETVTSDKFGLPTELTNLLSDDIECNVALKLLCFVVPPCYEGNTEWSPTLKAAVWAVMDKATTTFKVPTPLKAEVIDALLYFSERDHIPMRRAAVDRAKSFLRKPMPYYFHASVVLSRSNLLRLDGEFAKSEAHIRDFIWRGPQPSTRKDHALLGRLHISQIENKIKCYDNDVSSFIYNWQAEQPLSTLDIEVTFRLQSTAARFFQSIGDFGAARASIEHLMSLDMTKPIRQNTRRLLCGRLADIYCNMQEWAMAADILQTELGTTEDAERCRRGPRRLLLASAEVDIGLQRLNAAEATLKELEGYEPAELDNLHDQQLHMRLFIGHARIASFRADRQAAVLQWKFALEEAQKMYTLGPGGGFTTAITHLSLAHALLAMGDRDGARESWAAGVEILRTEICEFWLPIVPTLWLQMVARDVHESQGWSLRMMLPGGRQEVTYP</sequence>
<keyword evidence="2" id="KW-0813">Transport</keyword>